<sequence length="447" mass="51562">PYMDLFMRKNGHFCWIGYHYRPRPLILYRGLSVVPEHRDNPRKWTSFPFSVYRLNQRPSFSCHPYSQTLITSIKNLLSHTSFVVTCPNADRQVKETTLALHRFDRPYCALTTSCQPIPKLPRAHYSWNIRMSTSKESKMSKQAFLFFPQVAPVGWHLMEEYHDDSNQLDLHSIGQEFVDLAEDVHMFLKYLQHHPTVDGKVEWNPLGPATSSNLADSCFLVASTSRDCFTFLLSLPEVKERSSIQTRLHAIHKKLLESARNSKYSANLPGPISLYEASQAYSRLRYARLQLSRSLKHSIQQDPSKFIDSRNTGRKGTKTPSLIDRLHRLHRKYPLRIGGPLLNESNLPAWALNLDKLNDSVGIHWLKAASSQEGQRWVHERPQDDKHHKQAELMEIFWSTVLEQIRQIPGRNEHPGSRQFELMLRSRMCQSEASVVTVAVLGLVNSG</sequence>
<dbReference type="EMBL" id="CAJVPT010033641">
    <property type="protein sequence ID" value="CAG8705525.1"/>
    <property type="molecule type" value="Genomic_DNA"/>
</dbReference>
<dbReference type="Proteomes" id="UP000789525">
    <property type="component" value="Unassembled WGS sequence"/>
</dbReference>
<feature type="non-terminal residue" evidence="1">
    <location>
        <position position="1"/>
    </location>
</feature>
<organism evidence="1 2">
    <name type="scientific">Acaulospora colombiana</name>
    <dbReference type="NCBI Taxonomy" id="27376"/>
    <lineage>
        <taxon>Eukaryota</taxon>
        <taxon>Fungi</taxon>
        <taxon>Fungi incertae sedis</taxon>
        <taxon>Mucoromycota</taxon>
        <taxon>Glomeromycotina</taxon>
        <taxon>Glomeromycetes</taxon>
        <taxon>Diversisporales</taxon>
        <taxon>Acaulosporaceae</taxon>
        <taxon>Acaulospora</taxon>
    </lineage>
</organism>
<name>A0ACA9PE97_9GLOM</name>
<accession>A0ACA9PE97</accession>
<evidence type="ECO:0000313" key="1">
    <source>
        <dbReference type="EMBL" id="CAG8705525.1"/>
    </source>
</evidence>
<protein>
    <submittedName>
        <fullName evidence="1">361_t:CDS:1</fullName>
    </submittedName>
</protein>
<feature type="non-terminal residue" evidence="1">
    <location>
        <position position="447"/>
    </location>
</feature>
<keyword evidence="2" id="KW-1185">Reference proteome</keyword>
<evidence type="ECO:0000313" key="2">
    <source>
        <dbReference type="Proteomes" id="UP000789525"/>
    </source>
</evidence>
<proteinExistence type="predicted"/>
<reference evidence="1" key="1">
    <citation type="submission" date="2021-06" db="EMBL/GenBank/DDBJ databases">
        <authorList>
            <person name="Kallberg Y."/>
            <person name="Tangrot J."/>
            <person name="Rosling A."/>
        </authorList>
    </citation>
    <scope>NUCLEOTIDE SEQUENCE</scope>
    <source>
        <strain evidence="1">CL356</strain>
    </source>
</reference>
<gene>
    <name evidence="1" type="ORF">ACOLOM_LOCUS10438</name>
</gene>
<comment type="caution">
    <text evidence="1">The sequence shown here is derived from an EMBL/GenBank/DDBJ whole genome shotgun (WGS) entry which is preliminary data.</text>
</comment>